<proteinExistence type="predicted"/>
<feature type="domain" description="HTH marR-type" evidence="4">
    <location>
        <begin position="1"/>
        <end position="134"/>
    </location>
</feature>
<keyword evidence="3" id="KW-0804">Transcription</keyword>
<evidence type="ECO:0000256" key="2">
    <source>
        <dbReference type="ARBA" id="ARBA00023125"/>
    </source>
</evidence>
<evidence type="ECO:0000259" key="4">
    <source>
        <dbReference type="PROSITE" id="PS50995"/>
    </source>
</evidence>
<keyword evidence="2" id="KW-0238">DNA-binding</keyword>
<gene>
    <name evidence="5" type="ORF">AAIG11_15975</name>
</gene>
<evidence type="ECO:0000313" key="6">
    <source>
        <dbReference type="Proteomes" id="UP001407405"/>
    </source>
</evidence>
<dbReference type="Pfam" id="PF22381">
    <property type="entry name" value="Staph_reg_Sar_Rot"/>
    <property type="match status" value="1"/>
</dbReference>
<protein>
    <submittedName>
        <fullName evidence="5">MarR family winged helix-turn-helix transcriptional regulator</fullName>
    </submittedName>
</protein>
<evidence type="ECO:0000313" key="5">
    <source>
        <dbReference type="EMBL" id="MEN1761987.1"/>
    </source>
</evidence>
<dbReference type="PANTHER" id="PTHR33164">
    <property type="entry name" value="TRANSCRIPTIONAL REGULATOR, MARR FAMILY"/>
    <property type="match status" value="1"/>
</dbReference>
<dbReference type="Gene3D" id="1.10.10.10">
    <property type="entry name" value="Winged helix-like DNA-binding domain superfamily/Winged helix DNA-binding domain"/>
    <property type="match status" value="1"/>
</dbReference>
<dbReference type="InterPro" id="IPR055166">
    <property type="entry name" value="Transc_reg_Sar_Rot_HTH"/>
</dbReference>
<dbReference type="InterPro" id="IPR036390">
    <property type="entry name" value="WH_DNA-bd_sf"/>
</dbReference>
<organism evidence="5 6">
    <name type="scientific">Anoxynatronum sibiricum</name>
    <dbReference type="NCBI Taxonomy" id="210623"/>
    <lineage>
        <taxon>Bacteria</taxon>
        <taxon>Bacillati</taxon>
        <taxon>Bacillota</taxon>
        <taxon>Clostridia</taxon>
        <taxon>Eubacteriales</taxon>
        <taxon>Clostridiaceae</taxon>
        <taxon>Anoxynatronum</taxon>
    </lineage>
</organism>
<dbReference type="RefSeq" id="WP_343187269.1">
    <property type="nucleotide sequence ID" value="NZ_JBCITM010000025.1"/>
</dbReference>
<evidence type="ECO:0000256" key="3">
    <source>
        <dbReference type="ARBA" id="ARBA00023163"/>
    </source>
</evidence>
<dbReference type="InterPro" id="IPR039422">
    <property type="entry name" value="MarR/SlyA-like"/>
</dbReference>
<keyword evidence="1" id="KW-0805">Transcription regulation</keyword>
<reference evidence="5 6" key="1">
    <citation type="submission" date="2024-04" db="EMBL/GenBank/DDBJ databases">
        <title>Genome sequencing and metabolic network reconstruction of aminoacids and betaine degradation by Anoxynatronum sibiricum.</title>
        <authorList>
            <person name="Detkova E.N."/>
            <person name="Boltjanskaja Y.V."/>
            <person name="Mardanov A.V."/>
            <person name="Kevbrin V."/>
        </authorList>
    </citation>
    <scope>NUCLEOTIDE SEQUENCE [LARGE SCALE GENOMIC DNA]</scope>
    <source>
        <strain evidence="5 6">Z-7981</strain>
    </source>
</reference>
<evidence type="ECO:0000256" key="1">
    <source>
        <dbReference type="ARBA" id="ARBA00023015"/>
    </source>
</evidence>
<sequence>MKNEIRIAADTIALFCRLQMVLKKNLPIRSSEMGVLIFVHQQDHPVTPLMVSHFFQMAKPSVTTIINELVKKEYLTKNISHEDRRSYFISLTNKGSDLVDKTHKEYFRMIELLRDELGEIDFACLIELLERSNQVLSMERSK</sequence>
<dbReference type="Proteomes" id="UP001407405">
    <property type="component" value="Unassembled WGS sequence"/>
</dbReference>
<dbReference type="SUPFAM" id="SSF46785">
    <property type="entry name" value="Winged helix' DNA-binding domain"/>
    <property type="match status" value="1"/>
</dbReference>
<name>A0ABU9VXW0_9CLOT</name>
<dbReference type="InterPro" id="IPR036388">
    <property type="entry name" value="WH-like_DNA-bd_sf"/>
</dbReference>
<keyword evidence="6" id="KW-1185">Reference proteome</keyword>
<dbReference type="SMART" id="SM00347">
    <property type="entry name" value="HTH_MARR"/>
    <property type="match status" value="1"/>
</dbReference>
<dbReference type="EMBL" id="JBCITM010000025">
    <property type="protein sequence ID" value="MEN1761987.1"/>
    <property type="molecule type" value="Genomic_DNA"/>
</dbReference>
<dbReference type="PROSITE" id="PS50995">
    <property type="entry name" value="HTH_MARR_2"/>
    <property type="match status" value="1"/>
</dbReference>
<dbReference type="PANTHER" id="PTHR33164:SF102">
    <property type="entry name" value="TRANSCRIPTIONAL REGULATORY PROTEIN"/>
    <property type="match status" value="1"/>
</dbReference>
<comment type="caution">
    <text evidence="5">The sequence shown here is derived from an EMBL/GenBank/DDBJ whole genome shotgun (WGS) entry which is preliminary data.</text>
</comment>
<accession>A0ABU9VXW0</accession>
<dbReference type="InterPro" id="IPR000835">
    <property type="entry name" value="HTH_MarR-typ"/>
</dbReference>